<evidence type="ECO:0000256" key="1">
    <source>
        <dbReference type="SAM" id="MobiDB-lite"/>
    </source>
</evidence>
<sequence length="484" mass="50839">MDAGLLKPKVVLTERGRRAKLLDKLLDACSKRGVELFVIPVFLADRVSYGATPRPKHACLKAHIVRGVLPGRHVKFARHPEGALGPRLEYLRSIDVHGLLLVELPPEFEADGGSSNEIGSDGDSRASGGEQAGAAAAVETGMVGGSINGARGNGSSNAAEDGKPRHVVLIRTWDQLQTGRLYQLAGSAPVHELSAISAFMSHRREEELFGADWADWAAASPSGTAGAGGGGGAAGPKRVHILRDVEDVGAVMEVTTLTDSADFNDYLRSIGAHGLLLMESPREFEADGGSSNEIGSDRDSGGSGGEQAGAAAAVGTGVAGGSTNDRPAVPAGLHLVQSQEDQCGRTLLGCAHEQHPDLLCSLDASTWLLPDKSNDGRHEHELGAVADCSDREFVLSHKPPATKLLSGLGKGKQKSKDAKYKDVEYMAFADKAVIPVFLADRVSYGATPRPKHACLKAHIVRGVLPGRHVKFARHPEGALGPRLV</sequence>
<feature type="region of interest" description="Disordered" evidence="1">
    <location>
        <begin position="111"/>
        <end position="135"/>
    </location>
</feature>
<dbReference type="AlphaFoldDB" id="A0A2J8AAP5"/>
<proteinExistence type="predicted"/>
<accession>A0A2J8AAP5</accession>
<dbReference type="EMBL" id="PGGS01000084">
    <property type="protein sequence ID" value="PNH09591.1"/>
    <property type="molecule type" value="Genomic_DNA"/>
</dbReference>
<name>A0A2J8AAP5_9CHLO</name>
<feature type="compositionally biased region" description="Low complexity" evidence="1">
    <location>
        <begin position="126"/>
        <end position="135"/>
    </location>
</feature>
<dbReference type="OrthoDB" id="10626800at2759"/>
<gene>
    <name evidence="2" type="ORF">TSOC_003777</name>
</gene>
<protein>
    <submittedName>
        <fullName evidence="2">Uncharacterized protein</fullName>
    </submittedName>
</protein>
<feature type="region of interest" description="Disordered" evidence="1">
    <location>
        <begin position="284"/>
        <end position="326"/>
    </location>
</feature>
<dbReference type="Proteomes" id="UP000236333">
    <property type="component" value="Unassembled WGS sequence"/>
</dbReference>
<evidence type="ECO:0000313" key="3">
    <source>
        <dbReference type="Proteomes" id="UP000236333"/>
    </source>
</evidence>
<organism evidence="2 3">
    <name type="scientific">Tetrabaena socialis</name>
    <dbReference type="NCBI Taxonomy" id="47790"/>
    <lineage>
        <taxon>Eukaryota</taxon>
        <taxon>Viridiplantae</taxon>
        <taxon>Chlorophyta</taxon>
        <taxon>core chlorophytes</taxon>
        <taxon>Chlorophyceae</taxon>
        <taxon>CS clade</taxon>
        <taxon>Chlamydomonadales</taxon>
        <taxon>Tetrabaenaceae</taxon>
        <taxon>Tetrabaena</taxon>
    </lineage>
</organism>
<keyword evidence="3" id="KW-1185">Reference proteome</keyword>
<comment type="caution">
    <text evidence="2">The sequence shown here is derived from an EMBL/GenBank/DDBJ whole genome shotgun (WGS) entry which is preliminary data.</text>
</comment>
<evidence type="ECO:0000313" key="2">
    <source>
        <dbReference type="EMBL" id="PNH09591.1"/>
    </source>
</evidence>
<reference evidence="2 3" key="1">
    <citation type="journal article" date="2017" name="Mol. Biol. Evol.">
        <title>The 4-celled Tetrabaena socialis nuclear genome reveals the essential components for genetic control of cell number at the origin of multicellularity in the volvocine lineage.</title>
        <authorList>
            <person name="Featherston J."/>
            <person name="Arakaki Y."/>
            <person name="Hanschen E.R."/>
            <person name="Ferris P.J."/>
            <person name="Michod R.E."/>
            <person name="Olson B.J.S.C."/>
            <person name="Nozaki H."/>
            <person name="Durand P.M."/>
        </authorList>
    </citation>
    <scope>NUCLEOTIDE SEQUENCE [LARGE SCALE GENOMIC DNA]</scope>
    <source>
        <strain evidence="2 3">NIES-571</strain>
    </source>
</reference>